<dbReference type="EnsemblBacteria" id="BAF34810">
    <property type="protein sequence ID" value="BAF34810"/>
    <property type="gene ID" value="APE_1882a"/>
</dbReference>
<dbReference type="AlphaFoldDB" id="Q05DZ1"/>
<organism evidence="1 2">
    <name type="scientific">Aeropyrum pernix (strain ATCC 700893 / DSM 11879 / JCM 9820 / NBRC 100138 / K1)</name>
    <dbReference type="NCBI Taxonomy" id="272557"/>
    <lineage>
        <taxon>Archaea</taxon>
        <taxon>Thermoproteota</taxon>
        <taxon>Thermoprotei</taxon>
        <taxon>Desulfurococcales</taxon>
        <taxon>Desulfurococcaceae</taxon>
        <taxon>Aeropyrum</taxon>
    </lineage>
</organism>
<dbReference type="KEGG" id="ape:APE_1882a"/>
<dbReference type="EMBL" id="BA000002">
    <property type="protein sequence ID" value="BAF34810.1"/>
    <property type="molecule type" value="Genomic_DNA"/>
</dbReference>
<dbReference type="STRING" id="272557.APE_1882a"/>
<evidence type="ECO:0000313" key="2">
    <source>
        <dbReference type="Proteomes" id="UP000002518"/>
    </source>
</evidence>
<keyword evidence="2" id="KW-1185">Reference proteome</keyword>
<accession>Q05DZ1</accession>
<protein>
    <submittedName>
        <fullName evidence="1">Uncharacterized protein</fullName>
    </submittedName>
</protein>
<sequence length="41" mass="4694">MCRVVDRPGFEPGASRVQAGRSSRLSYRPTQAKLTYVYRSF</sequence>
<reference evidence="1 2" key="1">
    <citation type="journal article" date="1999" name="DNA Res.">
        <title>Complete genome sequence of an aerobic hyper-thermophilic crenarchaeon, Aeropyrum pernix K1.</title>
        <authorList>
            <person name="Kawarabayasi Y."/>
            <person name="Hino Y."/>
            <person name="Horikawa H."/>
            <person name="Yamazaki S."/>
            <person name="Haikawa Y."/>
            <person name="Jin-no K."/>
            <person name="Takahashi M."/>
            <person name="Sekine M."/>
            <person name="Baba S."/>
            <person name="Ankai A."/>
            <person name="Kosugi H."/>
            <person name="Hosoyama A."/>
            <person name="Fukui S."/>
            <person name="Nagai Y."/>
            <person name="Nishijima K."/>
            <person name="Nakazawa H."/>
            <person name="Takamiya M."/>
            <person name="Masuda S."/>
            <person name="Funahashi T."/>
            <person name="Tanaka T."/>
            <person name="Kudoh Y."/>
            <person name="Yamazaki J."/>
            <person name="Kushida N."/>
            <person name="Oguchi A."/>
            <person name="Aoki K."/>
            <person name="Kubota K."/>
            <person name="Nakamura Y."/>
            <person name="Nomura N."/>
            <person name="Sako Y."/>
            <person name="Kikuchi H."/>
        </authorList>
    </citation>
    <scope>NUCLEOTIDE SEQUENCE [LARGE SCALE GENOMIC DNA]</scope>
    <source>
        <strain evidence="2">ATCC 700893 / DSM 11879 / JCM 9820 / NBRC 100138 / K1</strain>
    </source>
</reference>
<dbReference type="Proteomes" id="UP000002518">
    <property type="component" value="Chromosome"/>
</dbReference>
<gene>
    <name evidence="1" type="ordered locus">APE_1882a</name>
</gene>
<proteinExistence type="predicted"/>
<evidence type="ECO:0000313" key="1">
    <source>
        <dbReference type="EMBL" id="BAF34810.1"/>
    </source>
</evidence>
<name>Q05DZ1_AERPE</name>